<evidence type="ECO:0000313" key="1">
    <source>
        <dbReference type="EMBL" id="QZE13502.1"/>
    </source>
</evidence>
<dbReference type="EMBL" id="CP081303">
    <property type="protein sequence ID" value="QZE13502.1"/>
    <property type="molecule type" value="Genomic_DNA"/>
</dbReference>
<accession>A0AC61NM58</accession>
<gene>
    <name evidence="1" type="ORF">K4L44_13090</name>
</gene>
<protein>
    <submittedName>
        <fullName evidence="1">Uncharacterized protein</fullName>
    </submittedName>
</protein>
<dbReference type="Proteomes" id="UP000826212">
    <property type="component" value="Chromosome"/>
</dbReference>
<proteinExistence type="predicted"/>
<evidence type="ECO:0000313" key="2">
    <source>
        <dbReference type="Proteomes" id="UP000826212"/>
    </source>
</evidence>
<reference evidence="1" key="1">
    <citation type="submission" date="2021-08" db="EMBL/GenBank/DDBJ databases">
        <title>Novel anaerobic bacterium isolated from sea squirt in East Sea, Republic of Korea.</title>
        <authorList>
            <person name="Nguyen T.H."/>
            <person name="Li Z."/>
            <person name="Lee Y.-J."/>
            <person name="Ko J."/>
            <person name="Kim S.-G."/>
        </authorList>
    </citation>
    <scope>NUCLEOTIDE SEQUENCE</scope>
    <source>
        <strain evidence="1">KCTC 25031</strain>
    </source>
</reference>
<sequence>MSRIICFVFLIGVLFSCNSDHRNVSVENTQTIDSITHLEDVVTPTLTDPVKSLFGDIHKNEHKAVLFFAQQVLGVENERVNDLNVILSDFLNDSTVQKAYIAVGKINQISPLDDSIKKCFHYFNYYFPNSPLPHIYTLVSGFNNSILYSKDELGVSLEMYLGSDCPYYDMLAIPKYKHKLMIRERIPLDIMEFWLRVQYPMSIKKRRLIDYLIYEGKILYALTYIFPDKDIFFSIGYNKDQWRWCETSEAAMWNYLVDQKMLFDTNQLLVRKMVGPSPFTNFFTTKSPGQCGRWIGYRLIESYMKKNPGVTIQKLFEMKDSSKILSHTGYAPS</sequence>
<keyword evidence="2" id="KW-1185">Reference proteome</keyword>
<name>A0AC61NM58_9BACT</name>
<organism evidence="1 2">
    <name type="scientific">Halosquirtibacter laminarini</name>
    <dbReference type="NCBI Taxonomy" id="3374600"/>
    <lineage>
        <taxon>Bacteria</taxon>
        <taxon>Pseudomonadati</taxon>
        <taxon>Bacteroidota</taxon>
        <taxon>Bacteroidia</taxon>
        <taxon>Marinilabiliales</taxon>
        <taxon>Prolixibacteraceae</taxon>
        <taxon>Halosquirtibacter</taxon>
    </lineage>
</organism>